<proteinExistence type="inferred from homology"/>
<dbReference type="PIRSF" id="PIRSF000112">
    <property type="entry name" value="Glycerol_dehydrogenase"/>
    <property type="match status" value="1"/>
</dbReference>
<feature type="domain" description="Alcohol dehydrogenase iron-type/glycerol dehydrogenase GldA" evidence="6">
    <location>
        <begin position="11"/>
        <end position="159"/>
    </location>
</feature>
<dbReference type="PROSITE" id="PS00913">
    <property type="entry name" value="ADH_IRON_1"/>
    <property type="match status" value="1"/>
</dbReference>
<protein>
    <submittedName>
        <fullName evidence="7">Alcohol dehydrogenase, iron-containing</fullName>
    </submittedName>
</protein>
<dbReference type="Gene3D" id="1.20.1090.10">
    <property type="entry name" value="Dehydroquinate synthase-like - alpha domain"/>
    <property type="match status" value="1"/>
</dbReference>
<feature type="binding site" evidence="5">
    <location>
        <begin position="98"/>
        <end position="102"/>
    </location>
    <ligand>
        <name>NAD(+)</name>
        <dbReference type="ChEBI" id="CHEBI:57540"/>
    </ligand>
</feature>
<gene>
    <name evidence="7" type="ORF">FD02_GL001371</name>
</gene>
<dbReference type="OrthoDB" id="5198708at2"/>
<accession>A0A0R1K0Q5</accession>
<dbReference type="RefSeq" id="WP_056950895.1">
    <property type="nucleotide sequence ID" value="NZ_AZDJ01000016.1"/>
</dbReference>
<evidence type="ECO:0000256" key="4">
    <source>
        <dbReference type="PIRSR" id="PIRSR000112-1"/>
    </source>
</evidence>
<dbReference type="SUPFAM" id="SSF56796">
    <property type="entry name" value="Dehydroquinate synthase-like"/>
    <property type="match status" value="1"/>
</dbReference>
<dbReference type="Pfam" id="PF00465">
    <property type="entry name" value="Fe-ADH"/>
    <property type="match status" value="1"/>
</dbReference>
<feature type="binding site" evidence="4">
    <location>
        <position position="176"/>
    </location>
    <ligand>
        <name>glycerol</name>
        <dbReference type="ChEBI" id="CHEBI:17754"/>
    </ligand>
</feature>
<keyword evidence="4" id="KW-0862">Zinc</keyword>
<evidence type="ECO:0000256" key="1">
    <source>
        <dbReference type="ARBA" id="ARBA00007358"/>
    </source>
</evidence>
<evidence type="ECO:0000313" key="8">
    <source>
        <dbReference type="Proteomes" id="UP000051804"/>
    </source>
</evidence>
<feature type="binding site" evidence="5">
    <location>
        <position position="129"/>
    </location>
    <ligand>
        <name>NAD(+)</name>
        <dbReference type="ChEBI" id="CHEBI:57540"/>
    </ligand>
</feature>
<dbReference type="GO" id="GO:0046872">
    <property type="term" value="F:metal ion binding"/>
    <property type="evidence" value="ECO:0007669"/>
    <property type="project" value="UniProtKB-KW"/>
</dbReference>
<dbReference type="InterPro" id="IPR016205">
    <property type="entry name" value="Glycerol_DH"/>
</dbReference>
<dbReference type="GO" id="GO:0016614">
    <property type="term" value="F:oxidoreductase activity, acting on CH-OH group of donors"/>
    <property type="evidence" value="ECO:0007669"/>
    <property type="project" value="InterPro"/>
</dbReference>
<evidence type="ECO:0000259" key="6">
    <source>
        <dbReference type="Pfam" id="PF00465"/>
    </source>
</evidence>
<evidence type="ECO:0000313" key="7">
    <source>
        <dbReference type="EMBL" id="KRK72951.1"/>
    </source>
</evidence>
<dbReference type="AlphaFoldDB" id="A0A0R1K0Q5"/>
<dbReference type="Proteomes" id="UP000051804">
    <property type="component" value="Unassembled WGS sequence"/>
</dbReference>
<dbReference type="CDD" id="cd08172">
    <property type="entry name" value="GlyDH-like"/>
    <property type="match status" value="1"/>
</dbReference>
<sequence length="379" mass="41490">MVSQLHVKIGPQFYSYSAGAIDLIPELLPQHGAKRVLVIHGTKSWAKAQPYLAALFEAPDLTVTTEAYHGECSFAEGERLAAIVRERQADFILGAGGGKLCDLTLYTAHLTGLPFGLVPTLASNCAPWTPLAVMYKDNGLAEGKTVHIRRQAAFVLMDPALILDSPVNYFIAGIADTLAKWYESELILEEPENRTEPMISMARHAALMCKDQLLKEAPTAVADMRAGQATPAFRHITEIVVAIAGTVGGFGDKYARNTLAHAIHDALSAYVPELHRFLHGEKVAYGIFLQLACEQRWSTIDALIPFYQQFHLPMSLTQMGVWPLAPATLTQVCELANSFSKVHLLPFPVSAASIQAAMETLERYISHNRLVQPVSTAKM</sequence>
<evidence type="ECO:0000256" key="2">
    <source>
        <dbReference type="ARBA" id="ARBA00022723"/>
    </source>
</evidence>
<dbReference type="InterPro" id="IPR001670">
    <property type="entry name" value="ADH_Fe/GldA"/>
</dbReference>
<dbReference type="PANTHER" id="PTHR43616">
    <property type="entry name" value="GLYCEROL DEHYDROGENASE"/>
    <property type="match status" value="1"/>
</dbReference>
<feature type="binding site" evidence="4">
    <location>
        <position position="279"/>
    </location>
    <ligand>
        <name>glycerol</name>
        <dbReference type="ChEBI" id="CHEBI:17754"/>
    </ligand>
</feature>
<comment type="caution">
    <text evidence="7">The sequence shown here is derived from an EMBL/GenBank/DDBJ whole genome shotgun (WGS) entry which is preliminary data.</text>
</comment>
<comment type="cofactor">
    <cofactor evidence="4">
        <name>Zn(2+)</name>
        <dbReference type="ChEBI" id="CHEBI:29105"/>
    </cofactor>
    <text evidence="4">Binds 1 zinc ion per subunit.</text>
</comment>
<dbReference type="PATRIC" id="fig|1291734.4.peg.1410"/>
<keyword evidence="8" id="KW-1185">Reference proteome</keyword>
<dbReference type="Gene3D" id="3.40.50.1970">
    <property type="match status" value="1"/>
</dbReference>
<keyword evidence="2 4" id="KW-0479">Metal-binding</keyword>
<feature type="binding site" evidence="5">
    <location>
        <position position="135"/>
    </location>
    <ligand>
        <name>NAD(+)</name>
        <dbReference type="ChEBI" id="CHEBI:57540"/>
    </ligand>
</feature>
<keyword evidence="3" id="KW-0560">Oxidoreductase</keyword>
<comment type="similarity">
    <text evidence="1">Belongs to the iron-containing alcohol dehydrogenase family.</text>
</comment>
<feature type="binding site" evidence="5">
    <location>
        <position position="131"/>
    </location>
    <ligand>
        <name>NAD(+)</name>
        <dbReference type="ChEBI" id="CHEBI:57540"/>
    </ligand>
</feature>
<feature type="binding site" evidence="4">
    <location>
        <position position="261"/>
    </location>
    <ligand>
        <name>glycerol</name>
        <dbReference type="ChEBI" id="CHEBI:17754"/>
    </ligand>
</feature>
<evidence type="ECO:0000256" key="5">
    <source>
        <dbReference type="PIRSR" id="PIRSR000112-3"/>
    </source>
</evidence>
<reference evidence="7 8" key="1">
    <citation type="journal article" date="2015" name="Genome Announc.">
        <title>Expanding the biotechnology potential of lactobacilli through comparative genomics of 213 strains and associated genera.</title>
        <authorList>
            <person name="Sun Z."/>
            <person name="Harris H.M."/>
            <person name="McCann A."/>
            <person name="Guo C."/>
            <person name="Argimon S."/>
            <person name="Zhang W."/>
            <person name="Yang X."/>
            <person name="Jeffery I.B."/>
            <person name="Cooney J.C."/>
            <person name="Kagawa T.F."/>
            <person name="Liu W."/>
            <person name="Song Y."/>
            <person name="Salvetti E."/>
            <person name="Wrobel A."/>
            <person name="Rasinkangas P."/>
            <person name="Parkhill J."/>
            <person name="Rea M.C."/>
            <person name="O'Sullivan O."/>
            <person name="Ritari J."/>
            <person name="Douillard F.P."/>
            <person name="Paul Ross R."/>
            <person name="Yang R."/>
            <person name="Briner A.E."/>
            <person name="Felis G.E."/>
            <person name="de Vos W.M."/>
            <person name="Barrangou R."/>
            <person name="Klaenhammer T.R."/>
            <person name="Caufield P.W."/>
            <person name="Cui Y."/>
            <person name="Zhang H."/>
            <person name="O'Toole P.W."/>
        </authorList>
    </citation>
    <scope>NUCLEOTIDE SEQUENCE [LARGE SCALE GENOMIC DNA]</scope>
    <source>
        <strain evidence="7 8">JCM 17158</strain>
    </source>
</reference>
<dbReference type="STRING" id="1291734.FD02_GL001371"/>
<dbReference type="EMBL" id="AZDJ01000016">
    <property type="protein sequence ID" value="KRK72951.1"/>
    <property type="molecule type" value="Genomic_DNA"/>
</dbReference>
<organism evidence="7 8">
    <name type="scientific">Lacticaseibacillus nasuensis JCM 17158</name>
    <dbReference type="NCBI Taxonomy" id="1291734"/>
    <lineage>
        <taxon>Bacteria</taxon>
        <taxon>Bacillati</taxon>
        <taxon>Bacillota</taxon>
        <taxon>Bacilli</taxon>
        <taxon>Lactobacillales</taxon>
        <taxon>Lactobacillaceae</taxon>
        <taxon>Lacticaseibacillus</taxon>
    </lineage>
</organism>
<feature type="binding site" evidence="5">
    <location>
        <begin position="120"/>
        <end position="123"/>
    </location>
    <ligand>
        <name>NAD(+)</name>
        <dbReference type="ChEBI" id="CHEBI:57540"/>
    </ligand>
</feature>
<name>A0A0R1K0Q5_9LACO</name>
<keyword evidence="5" id="KW-0520">NAD</keyword>
<dbReference type="PANTHER" id="PTHR43616:SF3">
    <property type="entry name" value="HYDROXYCARBOXYLATE DEHYDROGENASE A"/>
    <property type="match status" value="1"/>
</dbReference>
<evidence type="ECO:0000256" key="3">
    <source>
        <dbReference type="ARBA" id="ARBA00023002"/>
    </source>
</evidence>
<dbReference type="InterPro" id="IPR018211">
    <property type="entry name" value="ADH_Fe_CS"/>
</dbReference>